<evidence type="ECO:0000256" key="6">
    <source>
        <dbReference type="ARBA" id="ARBA00022989"/>
    </source>
</evidence>
<comment type="function">
    <text evidence="9">F(1)F(0) ATP synthase produces ATP from ADP in the presence of a proton or sodium gradient. F-type ATPases consist of two structural domains, F(1) containing the extramembraneous catalytic core and F(0) containing the membrane proton channel, linked together by a central stalk and a peripheral stalk. During catalysis, ATP synthesis in the catalytic domain of F(1) is coupled via a rotary mechanism of the central stalk subunits to proton translocation.</text>
</comment>
<reference evidence="12" key="1">
    <citation type="submission" date="2016-10" db="EMBL/GenBank/DDBJ databases">
        <authorList>
            <person name="de Groot N.N."/>
        </authorList>
    </citation>
    <scope>NUCLEOTIDE SEQUENCE</scope>
</reference>
<dbReference type="EMBL" id="FPHN01000278">
    <property type="protein sequence ID" value="SFV69538.1"/>
    <property type="molecule type" value="Genomic_DNA"/>
</dbReference>
<evidence type="ECO:0000256" key="11">
    <source>
        <dbReference type="SAM" id="Phobius"/>
    </source>
</evidence>
<name>A0A1W1CUI6_9ZZZZ</name>
<evidence type="ECO:0000256" key="9">
    <source>
        <dbReference type="ARBA" id="ARBA00025198"/>
    </source>
</evidence>
<evidence type="ECO:0000256" key="10">
    <source>
        <dbReference type="SAM" id="Coils"/>
    </source>
</evidence>
<keyword evidence="8 11" id="KW-0472">Membrane</keyword>
<dbReference type="HAMAP" id="MF_01398">
    <property type="entry name" value="ATP_synth_b_bprime"/>
    <property type="match status" value="1"/>
</dbReference>
<evidence type="ECO:0000256" key="8">
    <source>
        <dbReference type="ARBA" id="ARBA00023136"/>
    </source>
</evidence>
<dbReference type="CDD" id="cd06503">
    <property type="entry name" value="ATP-synt_Fo_b"/>
    <property type="match status" value="1"/>
</dbReference>
<organism evidence="12">
    <name type="scientific">hydrothermal vent metagenome</name>
    <dbReference type="NCBI Taxonomy" id="652676"/>
    <lineage>
        <taxon>unclassified sequences</taxon>
        <taxon>metagenomes</taxon>
        <taxon>ecological metagenomes</taxon>
    </lineage>
</organism>
<evidence type="ECO:0000256" key="1">
    <source>
        <dbReference type="ARBA" id="ARBA00004167"/>
    </source>
</evidence>
<dbReference type="GO" id="GO:0015986">
    <property type="term" value="P:proton motive force-driven ATP synthesis"/>
    <property type="evidence" value="ECO:0007669"/>
    <property type="project" value="InterPro"/>
</dbReference>
<evidence type="ECO:0000256" key="5">
    <source>
        <dbReference type="ARBA" id="ARBA00022781"/>
    </source>
</evidence>
<evidence type="ECO:0000256" key="7">
    <source>
        <dbReference type="ARBA" id="ARBA00023065"/>
    </source>
</evidence>
<protein>
    <submittedName>
        <fullName evidence="12">ATP synthase F0 sector subunit b</fullName>
        <ecNumber evidence="12">3.6.3.14</ecNumber>
    </submittedName>
</protein>
<feature type="transmembrane region" description="Helical" evidence="11">
    <location>
        <begin position="37"/>
        <end position="55"/>
    </location>
</feature>
<dbReference type="Pfam" id="PF00430">
    <property type="entry name" value="ATP-synt_B"/>
    <property type="match status" value="1"/>
</dbReference>
<sequence length="179" mass="19483">MNIKNIALISAVIAVPSLVLASGGEHHSVTMLESDFKYRVLNFLIFAGLVYYLVANPIKAFFVGRREDIANQLAEIEEKLKASKNERALAEENLVKASKKAEEIISDAGKEAKLLASAIAEKNENSLALLEKQAKEKQEVEVKKATKATINAVLNSGFDNSDINVDEAKVVSLISKKVA</sequence>
<dbReference type="GO" id="GO:0045259">
    <property type="term" value="C:proton-transporting ATP synthase complex"/>
    <property type="evidence" value="ECO:0007669"/>
    <property type="project" value="UniProtKB-KW"/>
</dbReference>
<proteinExistence type="inferred from homology"/>
<dbReference type="GO" id="GO:0015078">
    <property type="term" value="F:proton transmembrane transporter activity"/>
    <property type="evidence" value="ECO:0007669"/>
    <property type="project" value="InterPro"/>
</dbReference>
<dbReference type="EC" id="3.6.3.14" evidence="12"/>
<evidence type="ECO:0000256" key="4">
    <source>
        <dbReference type="ARBA" id="ARBA00022692"/>
    </source>
</evidence>
<feature type="coiled-coil region" evidence="10">
    <location>
        <begin position="66"/>
        <end position="140"/>
    </location>
</feature>
<keyword evidence="3" id="KW-0138">CF(0)</keyword>
<dbReference type="GO" id="GO:0016787">
    <property type="term" value="F:hydrolase activity"/>
    <property type="evidence" value="ECO:0007669"/>
    <property type="project" value="UniProtKB-KW"/>
</dbReference>
<keyword evidence="12" id="KW-0378">Hydrolase</keyword>
<accession>A0A1W1CUI6</accession>
<evidence type="ECO:0000256" key="2">
    <source>
        <dbReference type="ARBA" id="ARBA00022448"/>
    </source>
</evidence>
<dbReference type="AlphaFoldDB" id="A0A1W1CUI6"/>
<evidence type="ECO:0000313" key="12">
    <source>
        <dbReference type="EMBL" id="SFV69538.1"/>
    </source>
</evidence>
<dbReference type="InterPro" id="IPR002146">
    <property type="entry name" value="ATP_synth_b/b'su_bac/chlpt"/>
</dbReference>
<keyword evidence="6 11" id="KW-1133">Transmembrane helix</keyword>
<keyword evidence="10" id="KW-0175">Coiled coil</keyword>
<evidence type="ECO:0000256" key="3">
    <source>
        <dbReference type="ARBA" id="ARBA00022547"/>
    </source>
</evidence>
<keyword evidence="5" id="KW-0375">Hydrogen ion transport</keyword>
<keyword evidence="4 11" id="KW-0812">Transmembrane</keyword>
<comment type="subcellular location">
    <subcellularLocation>
        <location evidence="1">Membrane</location>
        <topology evidence="1">Single-pass membrane protein</topology>
    </subcellularLocation>
</comment>
<keyword evidence="7" id="KW-0406">Ion transport</keyword>
<keyword evidence="2" id="KW-0813">Transport</keyword>
<gene>
    <name evidence="12" type="ORF">MNB_SV-14-353</name>
</gene>